<keyword evidence="6 9" id="KW-0472">Membrane</keyword>
<evidence type="ECO:0000256" key="9">
    <source>
        <dbReference type="SAM" id="Phobius"/>
    </source>
</evidence>
<comment type="subcellular location">
    <subcellularLocation>
        <location evidence="1">Cell membrane</location>
        <topology evidence="1">Multi-pass membrane protein</topology>
    </subcellularLocation>
</comment>
<evidence type="ECO:0000256" key="7">
    <source>
        <dbReference type="ARBA" id="ARBA00024033"/>
    </source>
</evidence>
<evidence type="ECO:0000313" key="10">
    <source>
        <dbReference type="EMBL" id="GAA1191468.1"/>
    </source>
</evidence>
<protein>
    <submittedName>
        <fullName evidence="10">Glycosyltransferase 87 family protein</fullName>
    </submittedName>
</protein>
<keyword evidence="3" id="KW-0808">Transferase</keyword>
<feature type="transmembrane region" description="Helical" evidence="9">
    <location>
        <begin position="188"/>
        <end position="205"/>
    </location>
</feature>
<dbReference type="Pfam" id="PF09594">
    <property type="entry name" value="GT87"/>
    <property type="match status" value="1"/>
</dbReference>
<feature type="transmembrane region" description="Helical" evidence="9">
    <location>
        <begin position="352"/>
        <end position="371"/>
    </location>
</feature>
<dbReference type="InterPro" id="IPR018584">
    <property type="entry name" value="GT87"/>
</dbReference>
<dbReference type="Proteomes" id="UP001500467">
    <property type="component" value="Unassembled WGS sequence"/>
</dbReference>
<comment type="similarity">
    <text evidence="7">Belongs to the glycosyltransferase 87 family.</text>
</comment>
<evidence type="ECO:0000256" key="3">
    <source>
        <dbReference type="ARBA" id="ARBA00022679"/>
    </source>
</evidence>
<evidence type="ECO:0000256" key="5">
    <source>
        <dbReference type="ARBA" id="ARBA00022989"/>
    </source>
</evidence>
<feature type="transmembrane region" description="Helical" evidence="9">
    <location>
        <begin position="255"/>
        <end position="283"/>
    </location>
</feature>
<keyword evidence="2" id="KW-1003">Cell membrane</keyword>
<comment type="caution">
    <text evidence="10">The sequence shown here is derived from an EMBL/GenBank/DDBJ whole genome shotgun (WGS) entry which is preliminary data.</text>
</comment>
<keyword evidence="11" id="KW-1185">Reference proteome</keyword>
<reference evidence="10 11" key="1">
    <citation type="journal article" date="2019" name="Int. J. Syst. Evol. Microbiol.">
        <title>The Global Catalogue of Microorganisms (GCM) 10K type strain sequencing project: providing services to taxonomists for standard genome sequencing and annotation.</title>
        <authorList>
            <consortium name="The Broad Institute Genomics Platform"/>
            <consortium name="The Broad Institute Genome Sequencing Center for Infectious Disease"/>
            <person name="Wu L."/>
            <person name="Ma J."/>
        </authorList>
    </citation>
    <scope>NUCLEOTIDE SEQUENCE [LARGE SCALE GENOMIC DNA]</scope>
    <source>
        <strain evidence="10 11">JCM 13022</strain>
    </source>
</reference>
<evidence type="ECO:0000256" key="4">
    <source>
        <dbReference type="ARBA" id="ARBA00022692"/>
    </source>
</evidence>
<proteinExistence type="inferred from homology"/>
<dbReference type="EMBL" id="BAAALM010000002">
    <property type="protein sequence ID" value="GAA1191468.1"/>
    <property type="molecule type" value="Genomic_DNA"/>
</dbReference>
<name>A0ABN1V2D9_9PSEU</name>
<evidence type="ECO:0000313" key="11">
    <source>
        <dbReference type="Proteomes" id="UP001500467"/>
    </source>
</evidence>
<feature type="transmembrane region" description="Helical" evidence="9">
    <location>
        <begin position="84"/>
        <end position="104"/>
    </location>
</feature>
<dbReference type="RefSeq" id="WP_253854641.1">
    <property type="nucleotide sequence ID" value="NZ_BAAALM010000002.1"/>
</dbReference>
<evidence type="ECO:0000256" key="2">
    <source>
        <dbReference type="ARBA" id="ARBA00022475"/>
    </source>
</evidence>
<feature type="transmembrane region" description="Helical" evidence="9">
    <location>
        <begin position="290"/>
        <end position="311"/>
    </location>
</feature>
<organism evidence="10 11">
    <name type="scientific">Prauserella alba</name>
    <dbReference type="NCBI Taxonomy" id="176898"/>
    <lineage>
        <taxon>Bacteria</taxon>
        <taxon>Bacillati</taxon>
        <taxon>Actinomycetota</taxon>
        <taxon>Actinomycetes</taxon>
        <taxon>Pseudonocardiales</taxon>
        <taxon>Pseudonocardiaceae</taxon>
        <taxon>Prauserella</taxon>
    </lineage>
</organism>
<keyword evidence="4 9" id="KW-0812">Transmembrane</keyword>
<feature type="transmembrane region" description="Helical" evidence="9">
    <location>
        <begin position="49"/>
        <end position="72"/>
    </location>
</feature>
<keyword evidence="5 9" id="KW-1133">Transmembrane helix</keyword>
<accession>A0ABN1V2D9</accession>
<evidence type="ECO:0000256" key="6">
    <source>
        <dbReference type="ARBA" id="ARBA00023136"/>
    </source>
</evidence>
<evidence type="ECO:0000256" key="1">
    <source>
        <dbReference type="ARBA" id="ARBA00004651"/>
    </source>
</evidence>
<sequence>MGSRLVGDWIRAGWDEGPSGRPLRLDLVLYALCGGYALALALTDKHYGFRVWAGFAVAAYGLALAHTLWLRLSPRASGRWASRWTGVGVIGAVGMLAPLGTLLARRLTGGDWSPDPNQWSAQPEVWVIERSADLLTTTGTPYVDVTTLGRPPVVDDYTPYGPVMPLFGLPRAWFGGTPVGDLLTDARLLFALTAVVCAWGAWRLLGRPRIPVRAAQLAAVFPLTALTWATAGPDLAIAGLLILGTTLAAVDRPLWAALALALVTSAKLIVLPAAVVVGTLVCARLGAGALARFCVVFLGTCAAVHLPAVLIDPQAMAEHVLRFPAGLGAVSSPAASPLPGHLIAATGATGEVIAFVLLGLAAVAITCWLLVRPPTGGADAMLRIAVGLGAFTLLTPATRFGYLLYPAVLLGAMVCLRDRERLRAHEDARGRSAGTSARDDRGEGHEARSSAAPTSS</sequence>
<evidence type="ECO:0000256" key="8">
    <source>
        <dbReference type="SAM" id="MobiDB-lite"/>
    </source>
</evidence>
<gene>
    <name evidence="10" type="ORF">GCM10009675_02290</name>
</gene>
<feature type="transmembrane region" description="Helical" evidence="9">
    <location>
        <begin position="217"/>
        <end position="243"/>
    </location>
</feature>
<feature type="transmembrane region" description="Helical" evidence="9">
    <location>
        <begin position="27"/>
        <end position="43"/>
    </location>
</feature>
<feature type="compositionally biased region" description="Basic and acidic residues" evidence="8">
    <location>
        <begin position="437"/>
        <end position="448"/>
    </location>
</feature>
<feature type="region of interest" description="Disordered" evidence="8">
    <location>
        <begin position="426"/>
        <end position="456"/>
    </location>
</feature>